<keyword evidence="9" id="KW-1267">Proteomics identification</keyword>
<dbReference type="PROSITE" id="PS50089">
    <property type="entry name" value="ZF_RING_2"/>
    <property type="match status" value="1"/>
</dbReference>
<dbReference type="eggNOG" id="KOG4185">
    <property type="taxonomic scope" value="Eukaryota"/>
</dbReference>
<keyword evidence="3" id="KW-0862">Zinc</keyword>
<dbReference type="OrthoDB" id="2011769at2759"/>
<dbReference type="RefSeq" id="NP_494241.2">
    <property type="nucleotide sequence ID" value="NM_061840.5"/>
</dbReference>
<dbReference type="PRO" id="PR:O16682"/>
<dbReference type="CTD" id="191538"/>
<dbReference type="InterPro" id="IPR052667">
    <property type="entry name" value="E3_ubiquitin-ligase_RING"/>
</dbReference>
<dbReference type="PANTHER" id="PTHR47156:SF10">
    <property type="entry name" value="E3 UBIQUITIN-PROTEIN LIGASE TRIM-21-RELATED"/>
    <property type="match status" value="1"/>
</dbReference>
<dbReference type="Gene3D" id="3.30.40.10">
    <property type="entry name" value="Zinc/RING finger domain, C3HC4 (zinc finger)"/>
    <property type="match status" value="1"/>
</dbReference>
<evidence type="ECO:0000259" key="5">
    <source>
        <dbReference type="PROSITE" id="PS50089"/>
    </source>
</evidence>
<dbReference type="KEGG" id="cel:CELE_ZK1240.2"/>
<dbReference type="WormBase" id="ZK1240.2">
    <property type="protein sequence ID" value="CE33495"/>
    <property type="gene ID" value="WBGene00022867"/>
</dbReference>
<evidence type="ECO:0000313" key="7">
    <source>
        <dbReference type="Proteomes" id="UP000001940"/>
    </source>
</evidence>
<evidence type="ECO:0007829" key="9">
    <source>
        <dbReference type="PeptideAtlas" id="O16682"/>
    </source>
</evidence>
<gene>
    <name evidence="6" type="ORF">CELE_ZK1240.2</name>
    <name evidence="6 8" type="ORF">ZK1240.2</name>
</gene>
<sequence length="340" mass="37910">MSFIDCEICDEEFSTLTDVNIPRILRCGHTTCHGCAEKLLRNSTILCPFCREATNVSAVKDLQKNFALLQAVEHTKTKTEEKDSIDAPPKCASHQYNLAEFVCIEPTCRSSDKLMCRTCEEFGAHAGHKKGLLQSEAAKLRQFLSGKLSRSEELASQIETNIEKIGRAQLTNIDDGEVFQEKKDSIVSYYTTLRMTLDALENEALEKLQNIAEANFSRNEILVAELSESLEKQKSKSAELKLFMEMSNADLLAVNSVMDASNETEIWNDVSPGITNVEPEVFDATLAFPEIDRLAIQVSKVSRMNSLPWEFEEASVGDENLLAALININDSLTTTHLTSE</sequence>
<feature type="domain" description="RING-type" evidence="5">
    <location>
        <begin position="6"/>
        <end position="51"/>
    </location>
</feature>
<dbReference type="InterPro" id="IPR013083">
    <property type="entry name" value="Znf_RING/FYVE/PHD"/>
</dbReference>
<keyword evidence="1" id="KW-0479">Metal-binding</keyword>
<dbReference type="EMBL" id="BX284602">
    <property type="protein sequence ID" value="CCD61644.1"/>
    <property type="molecule type" value="Genomic_DNA"/>
</dbReference>
<dbReference type="STRING" id="6239.ZK1240.2.1"/>
<dbReference type="PaxDb" id="6239-ZK1240.2"/>
<dbReference type="Gene3D" id="3.30.160.60">
    <property type="entry name" value="Classic Zinc Finger"/>
    <property type="match status" value="1"/>
</dbReference>
<dbReference type="IntAct" id="O16682">
    <property type="interactions" value="2"/>
</dbReference>
<proteinExistence type="evidence at protein level"/>
<dbReference type="InParanoid" id="O16682"/>
<dbReference type="AGR" id="WB:WBGene00022867"/>
<dbReference type="Pfam" id="PF13639">
    <property type="entry name" value="zf-RING_2"/>
    <property type="match status" value="1"/>
</dbReference>
<dbReference type="SMART" id="SM00184">
    <property type="entry name" value="RING"/>
    <property type="match status" value="1"/>
</dbReference>
<evidence type="ECO:0000256" key="3">
    <source>
        <dbReference type="ARBA" id="ARBA00022833"/>
    </source>
</evidence>
<accession>O16682</accession>
<dbReference type="HOGENOM" id="CLU_079715_0_0_1"/>
<keyword evidence="2 4" id="KW-0863">Zinc-finger</keyword>
<evidence type="ECO:0000256" key="4">
    <source>
        <dbReference type="PROSITE-ProRule" id="PRU00175"/>
    </source>
</evidence>
<protein>
    <submittedName>
        <fullName evidence="6">RING-type domain-containing protein</fullName>
    </submittedName>
</protein>
<dbReference type="UCSC" id="ZK1240.2">
    <property type="organism name" value="c. elegans"/>
</dbReference>
<dbReference type="AlphaFoldDB" id="O16682"/>
<dbReference type="InterPro" id="IPR000315">
    <property type="entry name" value="Znf_B-box"/>
</dbReference>
<evidence type="ECO:0000313" key="6">
    <source>
        <dbReference type="EMBL" id="CCD61644.1"/>
    </source>
</evidence>
<dbReference type="SMART" id="SM00336">
    <property type="entry name" value="BBOX"/>
    <property type="match status" value="1"/>
</dbReference>
<dbReference type="InterPro" id="IPR001841">
    <property type="entry name" value="Znf_RING"/>
</dbReference>
<dbReference type="GO" id="GO:0008270">
    <property type="term" value="F:zinc ion binding"/>
    <property type="evidence" value="ECO:0007669"/>
    <property type="project" value="UniProtKB-KW"/>
</dbReference>
<dbReference type="Proteomes" id="UP000001940">
    <property type="component" value="Chromosome II"/>
</dbReference>
<keyword evidence="7" id="KW-1185">Reference proteome</keyword>
<name>O16682_CAEEL</name>
<organism evidence="6 7">
    <name type="scientific">Caenorhabditis elegans</name>
    <dbReference type="NCBI Taxonomy" id="6239"/>
    <lineage>
        <taxon>Eukaryota</taxon>
        <taxon>Metazoa</taxon>
        <taxon>Ecdysozoa</taxon>
        <taxon>Nematoda</taxon>
        <taxon>Chromadorea</taxon>
        <taxon>Rhabditida</taxon>
        <taxon>Rhabditina</taxon>
        <taxon>Rhabditomorpha</taxon>
        <taxon>Rhabditoidea</taxon>
        <taxon>Rhabditidae</taxon>
        <taxon>Peloderinae</taxon>
        <taxon>Caenorhabditis</taxon>
    </lineage>
</organism>
<dbReference type="SUPFAM" id="SSF57845">
    <property type="entry name" value="B-box zinc-binding domain"/>
    <property type="match status" value="1"/>
</dbReference>
<evidence type="ECO:0000313" key="8">
    <source>
        <dbReference type="WormBase" id="ZK1240.2"/>
    </source>
</evidence>
<dbReference type="SUPFAM" id="SSF57850">
    <property type="entry name" value="RING/U-box"/>
    <property type="match status" value="1"/>
</dbReference>
<dbReference type="PANTHER" id="PTHR47156">
    <property type="entry name" value="PROTEIN CBG20824"/>
    <property type="match status" value="1"/>
</dbReference>
<dbReference type="FunCoup" id="O16682">
    <property type="interactions" value="365"/>
</dbReference>
<evidence type="ECO:0000256" key="1">
    <source>
        <dbReference type="ARBA" id="ARBA00022723"/>
    </source>
</evidence>
<evidence type="ECO:0000256" key="2">
    <source>
        <dbReference type="ARBA" id="ARBA00022771"/>
    </source>
</evidence>
<reference evidence="6 7" key="1">
    <citation type="journal article" date="1998" name="Science">
        <title>Genome sequence of the nematode C. elegans: a platform for investigating biology.</title>
        <authorList>
            <consortium name="The C. elegans sequencing consortium"/>
            <person name="Sulson J.E."/>
            <person name="Waterston R."/>
        </authorList>
    </citation>
    <scope>NUCLEOTIDE SEQUENCE [LARGE SCALE GENOMIC DNA]</scope>
    <source>
        <strain evidence="6 7">Bristol N2</strain>
    </source>
</reference>
<dbReference type="PhylomeDB" id="O16682"/>
<dbReference type="PeptideAtlas" id="O16682"/>
<dbReference type="GeneID" id="191538"/>
<dbReference type="CDD" id="cd19774">
    <property type="entry name" value="Bbox2_TRIM23_C-IX_rpt2"/>
    <property type="match status" value="1"/>
</dbReference>
<dbReference type="Bgee" id="WBGene00022867">
    <property type="expression patterns" value="Expressed in larva and 2 other cell types or tissues"/>
</dbReference>